<keyword evidence="1" id="KW-0472">Membrane</keyword>
<organism evidence="2 3">
    <name type="scientific">Shewanella aestuarii</name>
    <dbReference type="NCBI Taxonomy" id="1028752"/>
    <lineage>
        <taxon>Bacteria</taxon>
        <taxon>Pseudomonadati</taxon>
        <taxon>Pseudomonadota</taxon>
        <taxon>Gammaproteobacteria</taxon>
        <taxon>Alteromonadales</taxon>
        <taxon>Shewanellaceae</taxon>
        <taxon>Shewanella</taxon>
    </lineage>
</organism>
<gene>
    <name evidence="2" type="ORF">L2689_14490</name>
</gene>
<dbReference type="EMBL" id="JAKILK010000010">
    <property type="protein sequence ID" value="MCL1118444.1"/>
    <property type="molecule type" value="Genomic_DNA"/>
</dbReference>
<protein>
    <submittedName>
        <fullName evidence="2">Uncharacterized protein</fullName>
    </submittedName>
</protein>
<dbReference type="RefSeq" id="WP_188843188.1">
    <property type="nucleotide sequence ID" value="NZ_BMOT01000012.1"/>
</dbReference>
<evidence type="ECO:0000313" key="3">
    <source>
        <dbReference type="Proteomes" id="UP001203212"/>
    </source>
</evidence>
<proteinExistence type="predicted"/>
<keyword evidence="1" id="KW-0812">Transmembrane</keyword>
<evidence type="ECO:0000313" key="2">
    <source>
        <dbReference type="EMBL" id="MCL1118444.1"/>
    </source>
</evidence>
<comment type="caution">
    <text evidence="2">The sequence shown here is derived from an EMBL/GenBank/DDBJ whole genome shotgun (WGS) entry which is preliminary data.</text>
</comment>
<reference evidence="2 3" key="1">
    <citation type="submission" date="2022-01" db="EMBL/GenBank/DDBJ databases">
        <title>Whole genome-based taxonomy of the Shewanellaceae.</title>
        <authorList>
            <person name="Martin-Rodriguez A.J."/>
        </authorList>
    </citation>
    <scope>NUCLEOTIDE SEQUENCE [LARGE SCALE GENOMIC DNA]</scope>
    <source>
        <strain evidence="2 3">JCM 17801</strain>
    </source>
</reference>
<feature type="transmembrane region" description="Helical" evidence="1">
    <location>
        <begin position="35"/>
        <end position="53"/>
    </location>
</feature>
<feature type="transmembrane region" description="Helical" evidence="1">
    <location>
        <begin position="12"/>
        <end position="29"/>
    </location>
</feature>
<accession>A0ABT0L4C1</accession>
<keyword evidence="3" id="KW-1185">Reference proteome</keyword>
<evidence type="ECO:0000256" key="1">
    <source>
        <dbReference type="SAM" id="Phobius"/>
    </source>
</evidence>
<dbReference type="Proteomes" id="UP001203212">
    <property type="component" value="Unassembled WGS sequence"/>
</dbReference>
<name>A0ABT0L4C1_9GAMM</name>
<keyword evidence="1" id="KW-1133">Transmembrane helix</keyword>
<sequence>MKLKNNLGREKLAGVTLCFGAALGMAFMVANTAPFIASMLAVIVVGVYINIVSGKW</sequence>